<keyword evidence="2 5" id="KW-0863">Zinc-finger</keyword>
<dbReference type="EMBL" id="BGPR01224835">
    <property type="protein sequence ID" value="GBN69841.1"/>
    <property type="molecule type" value="Genomic_DNA"/>
</dbReference>
<dbReference type="GO" id="GO:0003700">
    <property type="term" value="F:DNA-binding transcription factor activity"/>
    <property type="evidence" value="ECO:0007669"/>
    <property type="project" value="TreeGrafter"/>
</dbReference>
<dbReference type="SUPFAM" id="SSF57716">
    <property type="entry name" value="Glucocorticoid receptor-like (DNA-binding domain)"/>
    <property type="match status" value="1"/>
</dbReference>
<evidence type="ECO:0000256" key="2">
    <source>
        <dbReference type="ARBA" id="ARBA00022771"/>
    </source>
</evidence>
<keyword evidence="3" id="KW-0862">Zinc</keyword>
<evidence type="ECO:0000256" key="6">
    <source>
        <dbReference type="SAM" id="MobiDB-lite"/>
    </source>
</evidence>
<reference evidence="8 9" key="1">
    <citation type="journal article" date="2019" name="Sci. Rep.">
        <title>Orb-weaving spider Araneus ventricosus genome elucidates the spidroin gene catalogue.</title>
        <authorList>
            <person name="Kono N."/>
            <person name="Nakamura H."/>
            <person name="Ohtoshi R."/>
            <person name="Moran D.A.P."/>
            <person name="Shinohara A."/>
            <person name="Yoshida Y."/>
            <person name="Fujiwara M."/>
            <person name="Mori M."/>
            <person name="Tomita M."/>
            <person name="Arakawa K."/>
        </authorList>
    </citation>
    <scope>NUCLEOTIDE SEQUENCE [LARGE SCALE GENOMIC DNA]</scope>
</reference>
<dbReference type="SMART" id="SM00980">
    <property type="entry name" value="THAP"/>
    <property type="match status" value="1"/>
</dbReference>
<dbReference type="GO" id="GO:0000978">
    <property type="term" value="F:RNA polymerase II cis-regulatory region sequence-specific DNA binding"/>
    <property type="evidence" value="ECO:0007669"/>
    <property type="project" value="TreeGrafter"/>
</dbReference>
<evidence type="ECO:0000256" key="5">
    <source>
        <dbReference type="PROSITE-ProRule" id="PRU00309"/>
    </source>
</evidence>
<comment type="caution">
    <text evidence="8">The sequence shown here is derived from an EMBL/GenBank/DDBJ whole genome shotgun (WGS) entry which is preliminary data.</text>
</comment>
<evidence type="ECO:0000313" key="8">
    <source>
        <dbReference type="EMBL" id="GBN69841.1"/>
    </source>
</evidence>
<dbReference type="GO" id="GO:0008270">
    <property type="term" value="F:zinc ion binding"/>
    <property type="evidence" value="ECO:0007669"/>
    <property type="project" value="UniProtKB-KW"/>
</dbReference>
<dbReference type="AlphaFoldDB" id="A0A4Y2R2M6"/>
<dbReference type="Proteomes" id="UP000499080">
    <property type="component" value="Unassembled WGS sequence"/>
</dbReference>
<protein>
    <recommendedName>
        <fullName evidence="7">THAP-type domain-containing protein</fullName>
    </recommendedName>
</protein>
<feature type="region of interest" description="Disordered" evidence="6">
    <location>
        <begin position="104"/>
        <end position="127"/>
    </location>
</feature>
<dbReference type="InterPro" id="IPR006612">
    <property type="entry name" value="THAP_Znf"/>
</dbReference>
<keyword evidence="4 5" id="KW-0238">DNA-binding</keyword>
<keyword evidence="1" id="KW-0479">Metal-binding</keyword>
<feature type="non-terminal residue" evidence="8">
    <location>
        <position position="166"/>
    </location>
</feature>
<gene>
    <name evidence="8" type="ORF">AVEN_22061_1</name>
</gene>
<evidence type="ECO:0000256" key="4">
    <source>
        <dbReference type="ARBA" id="ARBA00023125"/>
    </source>
</evidence>
<dbReference type="InterPro" id="IPR026516">
    <property type="entry name" value="THAP1/10"/>
</dbReference>
<dbReference type="SMART" id="SM00692">
    <property type="entry name" value="DM3"/>
    <property type="match status" value="1"/>
</dbReference>
<proteinExistence type="predicted"/>
<organism evidence="8 9">
    <name type="scientific">Araneus ventricosus</name>
    <name type="common">Orbweaver spider</name>
    <name type="synonym">Epeira ventricosa</name>
    <dbReference type="NCBI Taxonomy" id="182803"/>
    <lineage>
        <taxon>Eukaryota</taxon>
        <taxon>Metazoa</taxon>
        <taxon>Ecdysozoa</taxon>
        <taxon>Arthropoda</taxon>
        <taxon>Chelicerata</taxon>
        <taxon>Arachnida</taxon>
        <taxon>Araneae</taxon>
        <taxon>Araneomorphae</taxon>
        <taxon>Entelegynae</taxon>
        <taxon>Araneoidea</taxon>
        <taxon>Araneidae</taxon>
        <taxon>Araneus</taxon>
    </lineage>
</organism>
<dbReference type="PROSITE" id="PS50950">
    <property type="entry name" value="ZF_THAP"/>
    <property type="match status" value="1"/>
</dbReference>
<dbReference type="Gene3D" id="6.20.210.20">
    <property type="entry name" value="THAP domain"/>
    <property type="match status" value="1"/>
</dbReference>
<sequence length="166" mass="19188">MPNFCSAYGCSNTSAKANCKEKGISFHHFPLNDKNRLKQWLVKMKRKNFKPATYDRLCSEHFCDADFEYQPFTNRRGLKKTAIPTKFCFTTVETPARRRTSYKFGSGIVQRDKSETETSSKEEKSTQTNDILINHLLAEIERLKTENAGLKTDMKKFDLTPDNLDD</sequence>
<feature type="compositionally biased region" description="Basic and acidic residues" evidence="6">
    <location>
        <begin position="110"/>
        <end position="125"/>
    </location>
</feature>
<dbReference type="GO" id="GO:0006357">
    <property type="term" value="P:regulation of transcription by RNA polymerase II"/>
    <property type="evidence" value="ECO:0007669"/>
    <property type="project" value="TreeGrafter"/>
</dbReference>
<dbReference type="GO" id="GO:0005634">
    <property type="term" value="C:nucleus"/>
    <property type="evidence" value="ECO:0007669"/>
    <property type="project" value="TreeGrafter"/>
</dbReference>
<dbReference type="PANTHER" id="PTHR46600:SF7">
    <property type="entry name" value="SI:DKEY-228B2.6-RELATED"/>
    <property type="match status" value="1"/>
</dbReference>
<dbReference type="InterPro" id="IPR038441">
    <property type="entry name" value="THAP_Znf_sf"/>
</dbReference>
<name>A0A4Y2R2M6_ARAVE</name>
<dbReference type="PANTHER" id="PTHR46600">
    <property type="entry name" value="THAP DOMAIN-CONTAINING"/>
    <property type="match status" value="1"/>
</dbReference>
<dbReference type="Pfam" id="PF05485">
    <property type="entry name" value="THAP"/>
    <property type="match status" value="1"/>
</dbReference>
<evidence type="ECO:0000313" key="9">
    <source>
        <dbReference type="Proteomes" id="UP000499080"/>
    </source>
</evidence>
<evidence type="ECO:0000256" key="1">
    <source>
        <dbReference type="ARBA" id="ARBA00022723"/>
    </source>
</evidence>
<evidence type="ECO:0000256" key="3">
    <source>
        <dbReference type="ARBA" id="ARBA00022833"/>
    </source>
</evidence>
<keyword evidence="9" id="KW-1185">Reference proteome</keyword>
<feature type="domain" description="THAP-type" evidence="7">
    <location>
        <begin position="1"/>
        <end position="87"/>
    </location>
</feature>
<accession>A0A4Y2R2M6</accession>
<evidence type="ECO:0000259" key="7">
    <source>
        <dbReference type="PROSITE" id="PS50950"/>
    </source>
</evidence>
<dbReference type="OrthoDB" id="6435331at2759"/>